<dbReference type="InterPro" id="IPR003531">
    <property type="entry name" value="Hempt_rcpt_S_F1_CS"/>
</dbReference>
<evidence type="ECO:0000313" key="10">
    <source>
        <dbReference type="EMBL" id="KYO24104.1"/>
    </source>
</evidence>
<dbReference type="InterPro" id="IPR036116">
    <property type="entry name" value="FN3_sf"/>
</dbReference>
<dbReference type="STRING" id="8496.A0A151MHX7"/>
<dbReference type="SUPFAM" id="SSF49265">
    <property type="entry name" value="Fibronectin type III"/>
    <property type="match status" value="1"/>
</dbReference>
<dbReference type="GO" id="GO:0016064">
    <property type="term" value="P:immunoglobulin mediated immune response"/>
    <property type="evidence" value="ECO:0007669"/>
    <property type="project" value="TreeGrafter"/>
</dbReference>
<keyword evidence="5 8" id="KW-0472">Membrane</keyword>
<name>A0A151MHX7_ALLMI</name>
<dbReference type="EMBL" id="AKHW03006130">
    <property type="protein sequence ID" value="KYO24104.1"/>
    <property type="molecule type" value="Genomic_DNA"/>
</dbReference>
<gene>
    <name evidence="10" type="primary">IL9R</name>
    <name evidence="10" type="ORF">Y1Q_0014601</name>
</gene>
<proteinExistence type="predicted"/>
<evidence type="ECO:0000256" key="7">
    <source>
        <dbReference type="ARBA" id="ARBA00023180"/>
    </source>
</evidence>
<dbReference type="PROSITE" id="PS50853">
    <property type="entry name" value="FN3"/>
    <property type="match status" value="1"/>
</dbReference>
<evidence type="ECO:0000256" key="1">
    <source>
        <dbReference type="ARBA" id="ARBA00004479"/>
    </source>
</evidence>
<evidence type="ECO:0000256" key="8">
    <source>
        <dbReference type="SAM" id="Phobius"/>
    </source>
</evidence>
<keyword evidence="3" id="KW-0732">Signal</keyword>
<keyword evidence="11" id="KW-1185">Reference proteome</keyword>
<evidence type="ECO:0000256" key="5">
    <source>
        <dbReference type="ARBA" id="ARBA00023136"/>
    </source>
</evidence>
<comment type="caution">
    <text evidence="10">The sequence shown here is derived from an EMBL/GenBank/DDBJ whole genome shotgun (WGS) entry which is preliminary data.</text>
</comment>
<dbReference type="PROSITE" id="PS01355">
    <property type="entry name" value="HEMATOPO_REC_S_F1"/>
    <property type="match status" value="1"/>
</dbReference>
<reference evidence="10 11" key="1">
    <citation type="journal article" date="2012" name="Genome Biol.">
        <title>Sequencing three crocodilian genomes to illuminate the evolution of archosaurs and amniotes.</title>
        <authorList>
            <person name="St John J.A."/>
            <person name="Braun E.L."/>
            <person name="Isberg S.R."/>
            <person name="Miles L.G."/>
            <person name="Chong A.Y."/>
            <person name="Gongora J."/>
            <person name="Dalzell P."/>
            <person name="Moran C."/>
            <person name="Bed'hom B."/>
            <person name="Abzhanov A."/>
            <person name="Burgess S.C."/>
            <person name="Cooksey A.M."/>
            <person name="Castoe T.A."/>
            <person name="Crawford N.G."/>
            <person name="Densmore L.D."/>
            <person name="Drew J.C."/>
            <person name="Edwards S.V."/>
            <person name="Faircloth B.C."/>
            <person name="Fujita M.K."/>
            <person name="Greenwold M.J."/>
            <person name="Hoffmann F.G."/>
            <person name="Howard J.M."/>
            <person name="Iguchi T."/>
            <person name="Janes D.E."/>
            <person name="Khan S.Y."/>
            <person name="Kohno S."/>
            <person name="de Koning A.J."/>
            <person name="Lance S.L."/>
            <person name="McCarthy F.M."/>
            <person name="McCormack J.E."/>
            <person name="Merchant M.E."/>
            <person name="Peterson D.G."/>
            <person name="Pollock D.D."/>
            <person name="Pourmand N."/>
            <person name="Raney B.J."/>
            <person name="Roessler K.A."/>
            <person name="Sanford J.R."/>
            <person name="Sawyer R.H."/>
            <person name="Schmidt C.J."/>
            <person name="Triplett E.W."/>
            <person name="Tuberville T.D."/>
            <person name="Venegas-Anaya M."/>
            <person name="Howard J.T."/>
            <person name="Jarvis E.D."/>
            <person name="Guillette L.J.Jr."/>
            <person name="Glenn T.C."/>
            <person name="Green R.E."/>
            <person name="Ray D.A."/>
        </authorList>
    </citation>
    <scope>NUCLEOTIDE SEQUENCE [LARGE SCALE GENOMIC DNA]</scope>
    <source>
        <strain evidence="10">KSC_2009_1</strain>
    </source>
</reference>
<feature type="domain" description="Fibronectin type-III" evidence="9">
    <location>
        <begin position="132"/>
        <end position="231"/>
    </location>
</feature>
<comment type="subcellular location">
    <subcellularLocation>
        <location evidence="1">Membrane</location>
        <topology evidence="1">Single-pass type I membrane protein</topology>
    </subcellularLocation>
</comment>
<accession>A0A151MHX7</accession>
<evidence type="ECO:0000256" key="4">
    <source>
        <dbReference type="ARBA" id="ARBA00022989"/>
    </source>
</evidence>
<dbReference type="Proteomes" id="UP000050525">
    <property type="component" value="Unassembled WGS sequence"/>
</dbReference>
<dbReference type="InterPro" id="IPR003961">
    <property type="entry name" value="FN3_dom"/>
</dbReference>
<evidence type="ECO:0000256" key="6">
    <source>
        <dbReference type="ARBA" id="ARBA00023170"/>
    </source>
</evidence>
<keyword evidence="6 10" id="KW-0675">Receptor</keyword>
<organism evidence="10 11">
    <name type="scientific">Alligator mississippiensis</name>
    <name type="common">American alligator</name>
    <dbReference type="NCBI Taxonomy" id="8496"/>
    <lineage>
        <taxon>Eukaryota</taxon>
        <taxon>Metazoa</taxon>
        <taxon>Chordata</taxon>
        <taxon>Craniata</taxon>
        <taxon>Vertebrata</taxon>
        <taxon>Euteleostomi</taxon>
        <taxon>Archelosauria</taxon>
        <taxon>Archosauria</taxon>
        <taxon>Crocodylia</taxon>
        <taxon>Alligatoridae</taxon>
        <taxon>Alligatorinae</taxon>
        <taxon>Alligator</taxon>
    </lineage>
</organism>
<dbReference type="PANTHER" id="PTHR23037:SF29">
    <property type="entry name" value="INTERLEUKIN-9 RECEPTOR"/>
    <property type="match status" value="1"/>
</dbReference>
<dbReference type="KEGG" id="amj:106737976"/>
<keyword evidence="4 8" id="KW-1133">Transmembrane helix</keyword>
<sequence length="484" mass="52788">MGQDTQCTYLQLCLAALALAREGEGTEELPGNLSCLNNYETRADCTWVTDGPVGDGPFYLNFTDLIPAETSSCVLTASGASPRRHHCSIHVSNRFGELDCYRVSLHGGFSEGNRAYVAFQEYEPRLHIKCDPPSSLQSNFSADKCQLWWSVPAFLEQILQYELAFKEQNESWEQAQHKNLFNSATSVDIEATEFQAGITYVARVRCKTSQGETSYESQWSEWSQTTAFQRAALPALVQLPEEPFSTSTLQFLFIPVCLGVILYLLFSCKFPSRAKSITCLSIPTPAAFFQPLYTLHNGNFKDWVGPKEACGQVRRHEASDLSKVSVEPVADPSAHEVISQISLKSVAKTSVALQEDDCAPASSPAQPYVGAKEVAVGLAALFPHDHSEAGALAPLEGSAMEDGSPDMEGSPLLYLQQGEADLYMLQKSLELESLSFCSNDYCTLCDGDAAGGSIPAEWLQLLEGGSLRKHPPSGEDAALLGHQV</sequence>
<evidence type="ECO:0000256" key="3">
    <source>
        <dbReference type="ARBA" id="ARBA00022729"/>
    </source>
</evidence>
<dbReference type="OrthoDB" id="8897483at2759"/>
<dbReference type="InterPro" id="IPR013783">
    <property type="entry name" value="Ig-like_fold"/>
</dbReference>
<dbReference type="GO" id="GO:0004896">
    <property type="term" value="F:cytokine receptor activity"/>
    <property type="evidence" value="ECO:0007669"/>
    <property type="project" value="InterPro"/>
</dbReference>
<keyword evidence="2 8" id="KW-0812">Transmembrane</keyword>
<dbReference type="CDD" id="cd00063">
    <property type="entry name" value="FN3"/>
    <property type="match status" value="1"/>
</dbReference>
<keyword evidence="7" id="KW-0325">Glycoprotein</keyword>
<protein>
    <submittedName>
        <fullName evidence="10">Interleukin-9 receptor</fullName>
    </submittedName>
</protein>
<dbReference type="PANTHER" id="PTHR23037">
    <property type="entry name" value="CYTOKINE RECEPTOR"/>
    <property type="match status" value="1"/>
</dbReference>
<evidence type="ECO:0000259" key="9">
    <source>
        <dbReference type="PROSITE" id="PS50853"/>
    </source>
</evidence>
<dbReference type="GO" id="GO:0009897">
    <property type="term" value="C:external side of plasma membrane"/>
    <property type="evidence" value="ECO:0007669"/>
    <property type="project" value="TreeGrafter"/>
</dbReference>
<evidence type="ECO:0000313" key="11">
    <source>
        <dbReference type="Proteomes" id="UP000050525"/>
    </source>
</evidence>
<dbReference type="AlphaFoldDB" id="A0A151MHX7"/>
<evidence type="ECO:0000256" key="2">
    <source>
        <dbReference type="ARBA" id="ARBA00022692"/>
    </source>
</evidence>
<feature type="transmembrane region" description="Helical" evidence="8">
    <location>
        <begin position="248"/>
        <end position="266"/>
    </location>
</feature>
<dbReference type="GeneID" id="106737976"/>
<dbReference type="Gene3D" id="2.60.40.10">
    <property type="entry name" value="Immunoglobulins"/>
    <property type="match status" value="2"/>
</dbReference>